<dbReference type="SMART" id="SM00184">
    <property type="entry name" value="RING"/>
    <property type="match status" value="1"/>
</dbReference>
<dbReference type="EC" id="2.3.2.27" evidence="2"/>
<evidence type="ECO:0000313" key="8">
    <source>
        <dbReference type="EMBL" id="KAJ4840038.1"/>
    </source>
</evidence>
<dbReference type="PROSITE" id="PS50089">
    <property type="entry name" value="ZF_RING_2"/>
    <property type="match status" value="1"/>
</dbReference>
<protein>
    <recommendedName>
        <fullName evidence="2">RING-type E3 ubiquitin transferase</fullName>
        <ecNumber evidence="2">2.3.2.27</ecNumber>
    </recommendedName>
</protein>
<sequence>MALSLGINGSSSHILVFAEPSSNRRSRPPTNNDHFPMHVFVNHHIQSESSISEDINDPDGSFRFGWLKTVKYRPQDLKISEDKSPSALSRIVMSEIMMDIGFPLDNMYWKDFTKEGDDLRVALTGEDDFILRVLQVKDRMDRKRNYNPMVLTIERTLVLPDNEYRVLLQANSVVHSVEREIRSLICEETSGEGVRPRAWKESIFDVVRTSLIPWIFWRGILNIVLESRLDGNRKKILNFELRNALEEMAETVTRSESARDRPKPAAATAIKALPKYLLTSIGDDAMVCAICMEEITIESAFTMMPCSHEFHGPCIKQWLQESHMCPLCRFQLPTVEEEVN</sequence>
<reference evidence="8" key="1">
    <citation type="submission" date="2022-02" db="EMBL/GenBank/DDBJ databases">
        <authorList>
            <person name="Henning P.M."/>
            <person name="McCubbin A.G."/>
            <person name="Shore J.S."/>
        </authorList>
    </citation>
    <scope>NUCLEOTIDE SEQUENCE</scope>
    <source>
        <strain evidence="8">F60SS</strain>
        <tissue evidence="8">Leaves</tissue>
    </source>
</reference>
<keyword evidence="5" id="KW-0862">Zinc</keyword>
<dbReference type="SUPFAM" id="SSF57850">
    <property type="entry name" value="RING/U-box"/>
    <property type="match status" value="1"/>
</dbReference>
<gene>
    <name evidence="8" type="ORF">Tsubulata_049619</name>
</gene>
<comment type="caution">
    <text evidence="8">The sequence shown here is derived from an EMBL/GenBank/DDBJ whole genome shotgun (WGS) entry which is preliminary data.</text>
</comment>
<accession>A0A9Q0FYT3</accession>
<proteinExistence type="predicted"/>
<dbReference type="GO" id="GO:0008270">
    <property type="term" value="F:zinc ion binding"/>
    <property type="evidence" value="ECO:0007669"/>
    <property type="project" value="UniProtKB-KW"/>
</dbReference>
<dbReference type="GO" id="GO:0005737">
    <property type="term" value="C:cytoplasm"/>
    <property type="evidence" value="ECO:0007669"/>
    <property type="project" value="TreeGrafter"/>
</dbReference>
<dbReference type="GO" id="GO:0016567">
    <property type="term" value="P:protein ubiquitination"/>
    <property type="evidence" value="ECO:0007669"/>
    <property type="project" value="TreeGrafter"/>
</dbReference>
<dbReference type="InterPro" id="IPR013083">
    <property type="entry name" value="Znf_RING/FYVE/PHD"/>
</dbReference>
<evidence type="ECO:0000256" key="3">
    <source>
        <dbReference type="ARBA" id="ARBA00022723"/>
    </source>
</evidence>
<keyword evidence="4 6" id="KW-0863">Zinc-finger</keyword>
<dbReference type="GO" id="GO:0061630">
    <property type="term" value="F:ubiquitin protein ligase activity"/>
    <property type="evidence" value="ECO:0007669"/>
    <property type="project" value="UniProtKB-EC"/>
</dbReference>
<evidence type="ECO:0000256" key="1">
    <source>
        <dbReference type="ARBA" id="ARBA00000900"/>
    </source>
</evidence>
<feature type="domain" description="RING-type" evidence="7">
    <location>
        <begin position="288"/>
        <end position="329"/>
    </location>
</feature>
<dbReference type="OrthoDB" id="1916372at2759"/>
<dbReference type="InterPro" id="IPR001841">
    <property type="entry name" value="Znf_RING"/>
</dbReference>
<name>A0A9Q0FYT3_9ROSI</name>
<dbReference type="Proteomes" id="UP001141552">
    <property type="component" value="Unassembled WGS sequence"/>
</dbReference>
<dbReference type="EMBL" id="JAKUCV010003132">
    <property type="protein sequence ID" value="KAJ4840038.1"/>
    <property type="molecule type" value="Genomic_DNA"/>
</dbReference>
<dbReference type="Gene3D" id="3.30.40.10">
    <property type="entry name" value="Zinc/RING finger domain, C3HC4 (zinc finger)"/>
    <property type="match status" value="1"/>
</dbReference>
<dbReference type="PANTHER" id="PTHR15710">
    <property type="entry name" value="E3 UBIQUITIN-PROTEIN LIGASE PRAJA"/>
    <property type="match status" value="1"/>
</dbReference>
<evidence type="ECO:0000259" key="7">
    <source>
        <dbReference type="PROSITE" id="PS50089"/>
    </source>
</evidence>
<dbReference type="AlphaFoldDB" id="A0A9Q0FYT3"/>
<evidence type="ECO:0000256" key="4">
    <source>
        <dbReference type="ARBA" id="ARBA00022771"/>
    </source>
</evidence>
<evidence type="ECO:0000313" key="9">
    <source>
        <dbReference type="Proteomes" id="UP001141552"/>
    </source>
</evidence>
<comment type="catalytic activity">
    <reaction evidence="1">
        <text>S-ubiquitinyl-[E2 ubiquitin-conjugating enzyme]-L-cysteine + [acceptor protein]-L-lysine = [E2 ubiquitin-conjugating enzyme]-L-cysteine + N(6)-ubiquitinyl-[acceptor protein]-L-lysine.</text>
        <dbReference type="EC" id="2.3.2.27"/>
    </reaction>
</comment>
<evidence type="ECO:0000256" key="5">
    <source>
        <dbReference type="ARBA" id="ARBA00022833"/>
    </source>
</evidence>
<keyword evidence="3" id="KW-0479">Metal-binding</keyword>
<evidence type="ECO:0000256" key="2">
    <source>
        <dbReference type="ARBA" id="ARBA00012483"/>
    </source>
</evidence>
<organism evidence="8 9">
    <name type="scientific">Turnera subulata</name>
    <dbReference type="NCBI Taxonomy" id="218843"/>
    <lineage>
        <taxon>Eukaryota</taxon>
        <taxon>Viridiplantae</taxon>
        <taxon>Streptophyta</taxon>
        <taxon>Embryophyta</taxon>
        <taxon>Tracheophyta</taxon>
        <taxon>Spermatophyta</taxon>
        <taxon>Magnoliopsida</taxon>
        <taxon>eudicotyledons</taxon>
        <taxon>Gunneridae</taxon>
        <taxon>Pentapetalae</taxon>
        <taxon>rosids</taxon>
        <taxon>fabids</taxon>
        <taxon>Malpighiales</taxon>
        <taxon>Passifloraceae</taxon>
        <taxon>Turnera</taxon>
    </lineage>
</organism>
<dbReference type="Pfam" id="PF13639">
    <property type="entry name" value="zf-RING_2"/>
    <property type="match status" value="1"/>
</dbReference>
<reference evidence="8" key="2">
    <citation type="journal article" date="2023" name="Plants (Basel)">
        <title>Annotation of the Turnera subulata (Passifloraceae) Draft Genome Reveals the S-Locus Evolved after the Divergence of Turneroideae from Passifloroideae in a Stepwise Manner.</title>
        <authorList>
            <person name="Henning P.M."/>
            <person name="Roalson E.H."/>
            <person name="Mir W."/>
            <person name="McCubbin A.G."/>
            <person name="Shore J.S."/>
        </authorList>
    </citation>
    <scope>NUCLEOTIDE SEQUENCE</scope>
    <source>
        <strain evidence="8">F60SS</strain>
    </source>
</reference>
<dbReference type="PANTHER" id="PTHR15710:SF243">
    <property type="entry name" value="E3 UBIQUITIN-PROTEIN LIGASE PRAJA-2 ISOFORM X1"/>
    <property type="match status" value="1"/>
</dbReference>
<keyword evidence="9" id="KW-1185">Reference proteome</keyword>
<evidence type="ECO:0000256" key="6">
    <source>
        <dbReference type="PROSITE-ProRule" id="PRU00175"/>
    </source>
</evidence>
<dbReference type="CDD" id="cd16454">
    <property type="entry name" value="RING-H2_PA-TM-RING"/>
    <property type="match status" value="1"/>
</dbReference>